<feature type="region of interest" description="Disordered" evidence="1">
    <location>
        <begin position="91"/>
        <end position="122"/>
    </location>
</feature>
<keyword evidence="3" id="KW-1185">Reference proteome</keyword>
<name>A0ABP1RXV6_9HEXA</name>
<organism evidence="2 3">
    <name type="scientific">Orchesella dallaii</name>
    <dbReference type="NCBI Taxonomy" id="48710"/>
    <lineage>
        <taxon>Eukaryota</taxon>
        <taxon>Metazoa</taxon>
        <taxon>Ecdysozoa</taxon>
        <taxon>Arthropoda</taxon>
        <taxon>Hexapoda</taxon>
        <taxon>Collembola</taxon>
        <taxon>Entomobryomorpha</taxon>
        <taxon>Entomobryoidea</taxon>
        <taxon>Orchesellidae</taxon>
        <taxon>Orchesellinae</taxon>
        <taxon>Orchesella</taxon>
    </lineage>
</organism>
<evidence type="ECO:0000256" key="1">
    <source>
        <dbReference type="SAM" id="MobiDB-lite"/>
    </source>
</evidence>
<evidence type="ECO:0000313" key="2">
    <source>
        <dbReference type="EMBL" id="CAL8138599.1"/>
    </source>
</evidence>
<evidence type="ECO:0000313" key="3">
    <source>
        <dbReference type="Proteomes" id="UP001642540"/>
    </source>
</evidence>
<reference evidence="2 3" key="1">
    <citation type="submission" date="2024-08" db="EMBL/GenBank/DDBJ databases">
        <authorList>
            <person name="Cucini C."/>
            <person name="Frati F."/>
        </authorList>
    </citation>
    <scope>NUCLEOTIDE SEQUENCE [LARGE SCALE GENOMIC DNA]</scope>
</reference>
<dbReference type="EMBL" id="CAXLJM020000124">
    <property type="protein sequence ID" value="CAL8138599.1"/>
    <property type="molecule type" value="Genomic_DNA"/>
</dbReference>
<sequence length="122" mass="13487">MDALKRKRGVEKGNITKALTWINSIDKDQVTLVYLKNKRAIIEEYFTNFKALQGQIEDACADDAELALQVGEREDYENRYLEVVSTLDNIVDEKTPDAQPTPTASSGHSSSSHTRGAGVASQ</sequence>
<proteinExistence type="predicted"/>
<accession>A0ABP1RXV6</accession>
<dbReference type="Proteomes" id="UP001642540">
    <property type="component" value="Unassembled WGS sequence"/>
</dbReference>
<protein>
    <submittedName>
        <fullName evidence="2">Uncharacterized protein</fullName>
    </submittedName>
</protein>
<gene>
    <name evidence="2" type="ORF">ODALV1_LOCUS27441</name>
</gene>
<comment type="caution">
    <text evidence="2">The sequence shown here is derived from an EMBL/GenBank/DDBJ whole genome shotgun (WGS) entry which is preliminary data.</text>
</comment>